<dbReference type="EMBL" id="JAIWYP010000002">
    <property type="protein sequence ID" value="KAH3870681.1"/>
    <property type="molecule type" value="Genomic_DNA"/>
</dbReference>
<evidence type="ECO:0000313" key="1">
    <source>
        <dbReference type="EMBL" id="KAH3870681.1"/>
    </source>
</evidence>
<comment type="caution">
    <text evidence="1">The sequence shown here is derived from an EMBL/GenBank/DDBJ whole genome shotgun (WGS) entry which is preliminary data.</text>
</comment>
<dbReference type="Proteomes" id="UP000828390">
    <property type="component" value="Unassembled WGS sequence"/>
</dbReference>
<sequence>MEFEPEEKRPVLCLQDDIANTISRLAILKNPHVGRVHHLQPLGAPKILHENARCEEKRPFRMSSL</sequence>
<reference evidence="1" key="1">
    <citation type="journal article" date="2019" name="bioRxiv">
        <title>The Genome of the Zebra Mussel, Dreissena polymorpha: A Resource for Invasive Species Research.</title>
        <authorList>
            <person name="McCartney M.A."/>
            <person name="Auch B."/>
            <person name="Kono T."/>
            <person name="Mallez S."/>
            <person name="Zhang Y."/>
            <person name="Obille A."/>
            <person name="Becker A."/>
            <person name="Abrahante J.E."/>
            <person name="Garbe J."/>
            <person name="Badalamenti J.P."/>
            <person name="Herman A."/>
            <person name="Mangelson H."/>
            <person name="Liachko I."/>
            <person name="Sullivan S."/>
            <person name="Sone E.D."/>
            <person name="Koren S."/>
            <person name="Silverstein K.A.T."/>
            <person name="Beckman K.B."/>
            <person name="Gohl D.M."/>
        </authorList>
    </citation>
    <scope>NUCLEOTIDE SEQUENCE</scope>
    <source>
        <strain evidence="1">Duluth1</strain>
        <tissue evidence="1">Whole animal</tissue>
    </source>
</reference>
<keyword evidence="2" id="KW-1185">Reference proteome</keyword>
<accession>A0A9D4M6U6</accession>
<dbReference type="AlphaFoldDB" id="A0A9D4M6U6"/>
<proteinExistence type="predicted"/>
<reference evidence="1" key="2">
    <citation type="submission" date="2020-11" db="EMBL/GenBank/DDBJ databases">
        <authorList>
            <person name="McCartney M.A."/>
            <person name="Auch B."/>
            <person name="Kono T."/>
            <person name="Mallez S."/>
            <person name="Becker A."/>
            <person name="Gohl D.M."/>
            <person name="Silverstein K.A.T."/>
            <person name="Koren S."/>
            <person name="Bechman K.B."/>
            <person name="Herman A."/>
            <person name="Abrahante J.E."/>
            <person name="Garbe J."/>
        </authorList>
    </citation>
    <scope>NUCLEOTIDE SEQUENCE</scope>
    <source>
        <strain evidence="1">Duluth1</strain>
        <tissue evidence="1">Whole animal</tissue>
    </source>
</reference>
<evidence type="ECO:0000313" key="2">
    <source>
        <dbReference type="Proteomes" id="UP000828390"/>
    </source>
</evidence>
<organism evidence="1 2">
    <name type="scientific">Dreissena polymorpha</name>
    <name type="common">Zebra mussel</name>
    <name type="synonym">Mytilus polymorpha</name>
    <dbReference type="NCBI Taxonomy" id="45954"/>
    <lineage>
        <taxon>Eukaryota</taxon>
        <taxon>Metazoa</taxon>
        <taxon>Spiralia</taxon>
        <taxon>Lophotrochozoa</taxon>
        <taxon>Mollusca</taxon>
        <taxon>Bivalvia</taxon>
        <taxon>Autobranchia</taxon>
        <taxon>Heteroconchia</taxon>
        <taxon>Euheterodonta</taxon>
        <taxon>Imparidentia</taxon>
        <taxon>Neoheterodontei</taxon>
        <taxon>Myida</taxon>
        <taxon>Dreissenoidea</taxon>
        <taxon>Dreissenidae</taxon>
        <taxon>Dreissena</taxon>
    </lineage>
</organism>
<protein>
    <submittedName>
        <fullName evidence="1">Uncharacterized protein</fullName>
    </submittedName>
</protein>
<gene>
    <name evidence="1" type="ORF">DPMN_033871</name>
</gene>
<name>A0A9D4M6U6_DREPO</name>